<reference evidence="2" key="1">
    <citation type="journal article" date="2019" name="Int. J. Syst. Evol. Microbiol.">
        <title>The Global Catalogue of Microorganisms (GCM) 10K type strain sequencing project: providing services to taxonomists for standard genome sequencing and annotation.</title>
        <authorList>
            <consortium name="The Broad Institute Genomics Platform"/>
            <consortium name="The Broad Institute Genome Sequencing Center for Infectious Disease"/>
            <person name="Wu L."/>
            <person name="Ma J."/>
        </authorList>
    </citation>
    <scope>NUCLEOTIDE SEQUENCE [LARGE SCALE GENOMIC DNA]</scope>
    <source>
        <strain evidence="2">KCTC 52490</strain>
    </source>
</reference>
<dbReference type="Proteomes" id="UP001597512">
    <property type="component" value="Unassembled WGS sequence"/>
</dbReference>
<protein>
    <recommendedName>
        <fullName evidence="3">Alpha-glucan family phosphorylase</fullName>
    </recommendedName>
</protein>
<dbReference type="SUPFAM" id="SSF53756">
    <property type="entry name" value="UDP-Glycosyltransferase/glycogen phosphorylase"/>
    <property type="match status" value="1"/>
</dbReference>
<dbReference type="PANTHER" id="PTHR42655:SF1">
    <property type="entry name" value="GLYCOGEN PHOSPHORYLASE"/>
    <property type="match status" value="1"/>
</dbReference>
<organism evidence="1 2">
    <name type="scientific">Spirosoma flavum</name>
    <dbReference type="NCBI Taxonomy" id="2048557"/>
    <lineage>
        <taxon>Bacteria</taxon>
        <taxon>Pseudomonadati</taxon>
        <taxon>Bacteroidota</taxon>
        <taxon>Cytophagia</taxon>
        <taxon>Cytophagales</taxon>
        <taxon>Cytophagaceae</taxon>
        <taxon>Spirosoma</taxon>
    </lineage>
</organism>
<name>A0ABW6ALV6_9BACT</name>
<comment type="caution">
    <text evidence="1">The sequence shown here is derived from an EMBL/GenBank/DDBJ whole genome shotgun (WGS) entry which is preliminary data.</text>
</comment>
<proteinExistence type="predicted"/>
<dbReference type="RefSeq" id="WP_381502565.1">
    <property type="nucleotide sequence ID" value="NZ_JBHUOM010000012.1"/>
</dbReference>
<evidence type="ECO:0000313" key="1">
    <source>
        <dbReference type="EMBL" id="MFD2935165.1"/>
    </source>
</evidence>
<evidence type="ECO:0000313" key="2">
    <source>
        <dbReference type="Proteomes" id="UP001597512"/>
    </source>
</evidence>
<dbReference type="Gene3D" id="3.40.50.2000">
    <property type="entry name" value="Glycogen Phosphorylase B"/>
    <property type="match status" value="1"/>
</dbReference>
<keyword evidence="2" id="KW-1185">Reference proteome</keyword>
<sequence>MNESHPLPVEFYLYSQWGSLEAVRERLVFTTHTPEEAGNPRTDSGLLDRMGFFNYLPLTDVQRITGIKEDEFKWALAALRLAGRANAVSKRHRQVCAPMWQNYTDLWPLVCITHAQHPLFWGDPLLDDAAAKNDAAALAARKKTAKQGLFDEVVNQPGDLNDPNVFRLVWARRFAGYKRADLLLSDPARFERLLTNPHYPVQLLWAGKPYPFDYASIGTFDRLIHVARQYINCSVLVGYEIQLSKWLKQGADLWLNTPRLTREASGTSGMNGAINCSTNDGWVPEFARTGINSFVLPEADLSWPTHQQDAFDADNLFTLLETVILPMYYNQPSQWLGMAKASLQDIIPYFDSDRMAAEYYEKFYSLAQPVTPLSASLTD</sequence>
<gene>
    <name evidence="1" type="ORF">ACFS25_15340</name>
</gene>
<accession>A0ABW6ALV6</accession>
<evidence type="ECO:0008006" key="3">
    <source>
        <dbReference type="Google" id="ProtNLM"/>
    </source>
</evidence>
<dbReference type="EMBL" id="JBHUOM010000012">
    <property type="protein sequence ID" value="MFD2935165.1"/>
    <property type="molecule type" value="Genomic_DNA"/>
</dbReference>
<dbReference type="PANTHER" id="PTHR42655">
    <property type="entry name" value="GLYCOGEN PHOSPHORYLASE"/>
    <property type="match status" value="1"/>
</dbReference>
<dbReference type="InterPro" id="IPR052182">
    <property type="entry name" value="Glycogen/Maltodextrin_Phosph"/>
</dbReference>